<evidence type="ECO:0000313" key="2">
    <source>
        <dbReference type="Proteomes" id="UP000823775"/>
    </source>
</evidence>
<feature type="non-terminal residue" evidence="1">
    <location>
        <position position="144"/>
    </location>
</feature>
<name>A0ABS8VQI0_DATST</name>
<dbReference type="Proteomes" id="UP000823775">
    <property type="component" value="Unassembled WGS sequence"/>
</dbReference>
<protein>
    <submittedName>
        <fullName evidence="1">Uncharacterized protein</fullName>
    </submittedName>
</protein>
<dbReference type="EMBL" id="JACEIK010005970">
    <property type="protein sequence ID" value="MCE0482550.1"/>
    <property type="molecule type" value="Genomic_DNA"/>
</dbReference>
<keyword evidence="2" id="KW-1185">Reference proteome</keyword>
<reference evidence="1 2" key="1">
    <citation type="journal article" date="2021" name="BMC Genomics">
        <title>Datura genome reveals duplications of psychoactive alkaloid biosynthetic genes and high mutation rate following tissue culture.</title>
        <authorList>
            <person name="Rajewski A."/>
            <person name="Carter-House D."/>
            <person name="Stajich J."/>
            <person name="Litt A."/>
        </authorList>
    </citation>
    <scope>NUCLEOTIDE SEQUENCE [LARGE SCALE GENOMIC DNA]</scope>
    <source>
        <strain evidence="1">AR-01</strain>
    </source>
</reference>
<proteinExistence type="predicted"/>
<dbReference type="PANTHER" id="PTHR48302">
    <property type="entry name" value="ULP1 PROTEASE FAMILY, C-TERMINAL CATALYTIC DOMAIN CONTAINING PROTEIN"/>
    <property type="match status" value="1"/>
</dbReference>
<organism evidence="1 2">
    <name type="scientific">Datura stramonium</name>
    <name type="common">Jimsonweed</name>
    <name type="synonym">Common thornapple</name>
    <dbReference type="NCBI Taxonomy" id="4076"/>
    <lineage>
        <taxon>Eukaryota</taxon>
        <taxon>Viridiplantae</taxon>
        <taxon>Streptophyta</taxon>
        <taxon>Embryophyta</taxon>
        <taxon>Tracheophyta</taxon>
        <taxon>Spermatophyta</taxon>
        <taxon>Magnoliopsida</taxon>
        <taxon>eudicotyledons</taxon>
        <taxon>Gunneridae</taxon>
        <taxon>Pentapetalae</taxon>
        <taxon>asterids</taxon>
        <taxon>lamiids</taxon>
        <taxon>Solanales</taxon>
        <taxon>Solanaceae</taxon>
        <taxon>Solanoideae</taxon>
        <taxon>Datureae</taxon>
        <taxon>Datura</taxon>
    </lineage>
</organism>
<dbReference type="PANTHER" id="PTHR48302:SF2">
    <property type="entry name" value="DUF1985 DOMAIN-CONTAINING PROTEIN"/>
    <property type="match status" value="1"/>
</dbReference>
<comment type="caution">
    <text evidence="1">The sequence shown here is derived from an EMBL/GenBank/DDBJ whole genome shotgun (WGS) entry which is preliminary data.</text>
</comment>
<accession>A0ABS8VQI0</accession>
<sequence length="144" mass="16877">MGRGPKADNTSKYWTRIVTITYFEGRKIVKKYELVDYFQRKVWGKNNKDALKIALLYFIMSFIYSRESTSSIPRIHFDLVENGRLLSMPLAMQVWMYDCCSVINPNIAVKVGDSILRILNWRVVIDQIHYAIMMEAIFSKNNNP</sequence>
<evidence type="ECO:0000313" key="1">
    <source>
        <dbReference type="EMBL" id="MCE0482550.1"/>
    </source>
</evidence>
<gene>
    <name evidence="1" type="ORF">HAX54_041409</name>
</gene>